<dbReference type="NCBIfam" id="TIGR00756">
    <property type="entry name" value="PPR"/>
    <property type="match status" value="1"/>
</dbReference>
<proteinExistence type="inferred from homology"/>
<reference evidence="4 5" key="1">
    <citation type="journal article" date="2018" name="Front. Plant Sci.">
        <title>Red Clover (Trifolium pratense) and Zigzag Clover (T. medium) - A Picture of Genomic Similarities and Differences.</title>
        <authorList>
            <person name="Dluhosova J."/>
            <person name="Istvanek J."/>
            <person name="Nedelnik J."/>
            <person name="Repkova J."/>
        </authorList>
    </citation>
    <scope>NUCLEOTIDE SEQUENCE [LARGE SCALE GENOMIC DNA]</scope>
    <source>
        <strain evidence="5">cv. 10/8</strain>
        <tissue evidence="4">Leaf</tissue>
    </source>
</reference>
<dbReference type="PROSITE" id="PS51375">
    <property type="entry name" value="PPR"/>
    <property type="match status" value="1"/>
</dbReference>
<dbReference type="AlphaFoldDB" id="A0A392PLZ5"/>
<feature type="non-terminal residue" evidence="4">
    <location>
        <position position="1"/>
    </location>
</feature>
<keyword evidence="2" id="KW-0677">Repeat</keyword>
<feature type="repeat" description="PPR" evidence="3">
    <location>
        <begin position="48"/>
        <end position="82"/>
    </location>
</feature>
<dbReference type="Proteomes" id="UP000265520">
    <property type="component" value="Unassembled WGS sequence"/>
</dbReference>
<organism evidence="4 5">
    <name type="scientific">Trifolium medium</name>
    <dbReference type="NCBI Taxonomy" id="97028"/>
    <lineage>
        <taxon>Eukaryota</taxon>
        <taxon>Viridiplantae</taxon>
        <taxon>Streptophyta</taxon>
        <taxon>Embryophyta</taxon>
        <taxon>Tracheophyta</taxon>
        <taxon>Spermatophyta</taxon>
        <taxon>Magnoliopsida</taxon>
        <taxon>eudicotyledons</taxon>
        <taxon>Gunneridae</taxon>
        <taxon>Pentapetalae</taxon>
        <taxon>rosids</taxon>
        <taxon>fabids</taxon>
        <taxon>Fabales</taxon>
        <taxon>Fabaceae</taxon>
        <taxon>Papilionoideae</taxon>
        <taxon>50 kb inversion clade</taxon>
        <taxon>NPAAA clade</taxon>
        <taxon>Hologalegina</taxon>
        <taxon>IRL clade</taxon>
        <taxon>Trifolieae</taxon>
        <taxon>Trifolium</taxon>
    </lineage>
</organism>
<evidence type="ECO:0000256" key="1">
    <source>
        <dbReference type="ARBA" id="ARBA00007626"/>
    </source>
</evidence>
<dbReference type="InterPro" id="IPR050872">
    <property type="entry name" value="PPR_P_subfamily"/>
</dbReference>
<dbReference type="EMBL" id="LXQA010085067">
    <property type="protein sequence ID" value="MCI12657.1"/>
    <property type="molecule type" value="Genomic_DNA"/>
</dbReference>
<dbReference type="InterPro" id="IPR002885">
    <property type="entry name" value="PPR_rpt"/>
</dbReference>
<dbReference type="Gene3D" id="1.25.40.10">
    <property type="entry name" value="Tetratricopeptide repeat domain"/>
    <property type="match status" value="1"/>
</dbReference>
<name>A0A392PLZ5_9FABA</name>
<dbReference type="Pfam" id="PF13041">
    <property type="entry name" value="PPR_2"/>
    <property type="match status" value="1"/>
</dbReference>
<evidence type="ECO:0000313" key="5">
    <source>
        <dbReference type="Proteomes" id="UP000265520"/>
    </source>
</evidence>
<dbReference type="PANTHER" id="PTHR46128:SF329">
    <property type="entry name" value="MITOCHONDRIAL GROUP I INTRON SPLICING FACTOR DMR1"/>
    <property type="match status" value="1"/>
</dbReference>
<dbReference type="PANTHER" id="PTHR46128">
    <property type="entry name" value="MITOCHONDRIAL GROUP I INTRON SPLICING FACTOR CCM1"/>
    <property type="match status" value="1"/>
</dbReference>
<comment type="caution">
    <text evidence="4">The sequence shown here is derived from an EMBL/GenBank/DDBJ whole genome shotgun (WGS) entry which is preliminary data.</text>
</comment>
<comment type="similarity">
    <text evidence="1">Belongs to the PPR family. P subfamily.</text>
</comment>
<keyword evidence="5" id="KW-1185">Reference proteome</keyword>
<evidence type="ECO:0000313" key="4">
    <source>
        <dbReference type="EMBL" id="MCI12657.1"/>
    </source>
</evidence>
<sequence length="200" mass="22779">AVNVYLGVVEKADAHIHTVITNGLIQAGQYHRAAVFFRSATHKTYPLDSLAYAVGIHAHLRGGRTLEANTLFDQMKDNGLEPNVQTFNMMLFSWFKVKDLQMVKQLLKEMIDSRTVLSDRNFFNLCNKNFFKDRCCWNLLAEMRDLGLLSTKVLHAFSHDRHAKRVKANYKHGNEVDTEYNLVLDSSSSEHMSDVAVSVC</sequence>
<evidence type="ECO:0000256" key="2">
    <source>
        <dbReference type="ARBA" id="ARBA00022737"/>
    </source>
</evidence>
<dbReference type="InterPro" id="IPR011990">
    <property type="entry name" value="TPR-like_helical_dom_sf"/>
</dbReference>
<accession>A0A392PLZ5</accession>
<protein>
    <submittedName>
        <fullName evidence="4">Pentatricopeptide repeat-containing protein</fullName>
    </submittedName>
</protein>
<evidence type="ECO:0000256" key="3">
    <source>
        <dbReference type="PROSITE-ProRule" id="PRU00708"/>
    </source>
</evidence>